<evidence type="ECO:0000313" key="1">
    <source>
        <dbReference type="EMBL" id="MBM7837002.1"/>
    </source>
</evidence>
<proteinExistence type="predicted"/>
<organism evidence="1 2">
    <name type="scientific">Shouchella xiaoxiensis</name>
    <dbReference type="NCBI Taxonomy" id="766895"/>
    <lineage>
        <taxon>Bacteria</taxon>
        <taxon>Bacillati</taxon>
        <taxon>Bacillota</taxon>
        <taxon>Bacilli</taxon>
        <taxon>Bacillales</taxon>
        <taxon>Bacillaceae</taxon>
        <taxon>Shouchella</taxon>
    </lineage>
</organism>
<keyword evidence="2" id="KW-1185">Reference proteome</keyword>
<evidence type="ECO:0000313" key="2">
    <source>
        <dbReference type="Proteomes" id="UP001179280"/>
    </source>
</evidence>
<gene>
    <name evidence="1" type="ORF">JOC54_000233</name>
</gene>
<accession>A0ABS2SNA1</accession>
<dbReference type="EMBL" id="JAFBCV010000001">
    <property type="protein sequence ID" value="MBM7837002.1"/>
    <property type="molecule type" value="Genomic_DNA"/>
</dbReference>
<sequence>MKKGILISILIILFIVGGFFVIRAMNQAEDVALSDEFTSRFLDEDVETHKGFHYFESGNGKFSMWFPEGYYVEEDPSIYISKPHYEAMQFFEKETSTDTRGALQLRYQKEDSQRSIDHAFNRLLDGLAFDNQYETEEIDNRIIHYGASYQDMVEKQVETSNPNDILGANRYFAFIQDQEGTQYILINYRLNCSNRSKCNIDDEAEAEFFQTIYRNITFAEG</sequence>
<comment type="caution">
    <text evidence="1">The sequence shown here is derived from an EMBL/GenBank/DDBJ whole genome shotgun (WGS) entry which is preliminary data.</text>
</comment>
<name>A0ABS2SNA1_9BACI</name>
<reference evidence="1" key="1">
    <citation type="submission" date="2021-01" db="EMBL/GenBank/DDBJ databases">
        <title>Genomic Encyclopedia of Type Strains, Phase IV (KMG-IV): sequencing the most valuable type-strain genomes for metagenomic binning, comparative biology and taxonomic classification.</title>
        <authorList>
            <person name="Goeker M."/>
        </authorList>
    </citation>
    <scope>NUCLEOTIDE SEQUENCE</scope>
    <source>
        <strain evidence="1">DSM 21943</strain>
    </source>
</reference>
<protein>
    <submittedName>
        <fullName evidence="1">Uncharacterized protein</fullName>
    </submittedName>
</protein>
<dbReference type="RefSeq" id="WP_204463769.1">
    <property type="nucleotide sequence ID" value="NZ_JAFBCV010000001.1"/>
</dbReference>
<dbReference type="Proteomes" id="UP001179280">
    <property type="component" value="Unassembled WGS sequence"/>
</dbReference>